<protein>
    <submittedName>
        <fullName evidence="4">Methyl-accepting chemotaxis protein</fullName>
    </submittedName>
</protein>
<dbReference type="EMBL" id="FUYX01000013">
    <property type="protein sequence ID" value="SKC07842.1"/>
    <property type="molecule type" value="Genomic_DNA"/>
</dbReference>
<name>A0A1T5GHC6_9HYPH</name>
<dbReference type="PANTHER" id="PTHR32089">
    <property type="entry name" value="METHYL-ACCEPTING CHEMOTAXIS PROTEIN MCPB"/>
    <property type="match status" value="1"/>
</dbReference>
<dbReference type="GO" id="GO:0020037">
    <property type="term" value="F:heme binding"/>
    <property type="evidence" value="ECO:0007669"/>
    <property type="project" value="InterPro"/>
</dbReference>
<evidence type="ECO:0000256" key="2">
    <source>
        <dbReference type="PROSITE-ProRule" id="PRU00284"/>
    </source>
</evidence>
<dbReference type="GO" id="GO:0016020">
    <property type="term" value="C:membrane"/>
    <property type="evidence" value="ECO:0007669"/>
    <property type="project" value="InterPro"/>
</dbReference>
<dbReference type="SMART" id="SM00283">
    <property type="entry name" value="MA"/>
    <property type="match status" value="1"/>
</dbReference>
<evidence type="ECO:0000256" key="1">
    <source>
        <dbReference type="ARBA" id="ARBA00023224"/>
    </source>
</evidence>
<dbReference type="GO" id="GO:0019825">
    <property type="term" value="F:oxygen binding"/>
    <property type="evidence" value="ECO:0007669"/>
    <property type="project" value="InterPro"/>
</dbReference>
<dbReference type="InterPro" id="IPR012292">
    <property type="entry name" value="Globin/Proto"/>
</dbReference>
<gene>
    <name evidence="4" type="ORF">SAMN05660750_04044</name>
</gene>
<dbReference type="Gene3D" id="1.10.490.10">
    <property type="entry name" value="Globins"/>
    <property type="match status" value="1"/>
</dbReference>
<accession>A0A1T5GHC6</accession>
<feature type="domain" description="Methyl-accepting transducer" evidence="3">
    <location>
        <begin position="203"/>
        <end position="432"/>
    </location>
</feature>
<dbReference type="Pfam" id="PF00015">
    <property type="entry name" value="MCPsignal"/>
    <property type="match status" value="1"/>
</dbReference>
<reference evidence="4 5" key="1">
    <citation type="submission" date="2017-02" db="EMBL/GenBank/DDBJ databases">
        <authorList>
            <person name="Peterson S.W."/>
        </authorList>
    </citation>
    <scope>NUCLEOTIDE SEQUENCE [LARGE SCALE GENOMIC DNA]</scope>
    <source>
        <strain evidence="4 5">DSM 9653</strain>
    </source>
</reference>
<evidence type="ECO:0000313" key="5">
    <source>
        <dbReference type="Proteomes" id="UP000190130"/>
    </source>
</evidence>
<dbReference type="OrthoDB" id="8148195at2"/>
<dbReference type="AlphaFoldDB" id="A0A1T5GHC6"/>
<dbReference type="PANTHER" id="PTHR32089:SF112">
    <property type="entry name" value="LYSOZYME-LIKE PROTEIN-RELATED"/>
    <property type="match status" value="1"/>
</dbReference>
<organism evidence="4 5">
    <name type="scientific">Bosea thiooxidans</name>
    <dbReference type="NCBI Taxonomy" id="53254"/>
    <lineage>
        <taxon>Bacteria</taxon>
        <taxon>Pseudomonadati</taxon>
        <taxon>Pseudomonadota</taxon>
        <taxon>Alphaproteobacteria</taxon>
        <taxon>Hyphomicrobiales</taxon>
        <taxon>Boseaceae</taxon>
        <taxon>Bosea</taxon>
    </lineage>
</organism>
<dbReference type="Proteomes" id="UP000190130">
    <property type="component" value="Unassembled WGS sequence"/>
</dbReference>
<evidence type="ECO:0000313" key="4">
    <source>
        <dbReference type="EMBL" id="SKC07842.1"/>
    </source>
</evidence>
<proteinExistence type="predicted"/>
<dbReference type="GO" id="GO:0007165">
    <property type="term" value="P:signal transduction"/>
    <property type="evidence" value="ECO:0007669"/>
    <property type="project" value="UniProtKB-KW"/>
</dbReference>
<evidence type="ECO:0000259" key="3">
    <source>
        <dbReference type="PROSITE" id="PS50111"/>
    </source>
</evidence>
<sequence length="453" mass="48073">MNGVYGLLRTIDHIQRRLHAIGYGAKQRERLRLYRPLVDSLIDKLVIADFERAFTIHSELRALVEPVAGVLYPASAAHFRLLFEGDLDEAYVASLEQLCLLERQGNVRARARASIAFSLIRELCLESRRRSLFSPRQFAQDLFIIERILTYDVNTAMTVNQQLEEAEARRRAAALDEAALTLRGQIGNLDDTISGAAEQFVATAAETSRATVFVKETVGKVARASMVVRERSAQTAAATEEMSANIADIGQRARQSLSITHQAVLDASQMNEAILRLREVTGNIGKVVGMIADIAAQTNLLALNATIEAARAGEAGRGFSVVASEVKSLATQTASATQDIAGQIAELAASAEACGAHAAAIAATVDAIRLDSEAISEAVTQQSNVTATIAHDAALVADSSDAAIESANAVNDSLDTAQTALERANAAAAGIALQVGAAETAVAQALDTLRKAS</sequence>
<dbReference type="SUPFAM" id="SSF58104">
    <property type="entry name" value="Methyl-accepting chemotaxis protein (MCP) signaling domain"/>
    <property type="match status" value="1"/>
</dbReference>
<dbReference type="RefSeq" id="WP_139384478.1">
    <property type="nucleotide sequence ID" value="NZ_LMAR01000033.1"/>
</dbReference>
<dbReference type="PROSITE" id="PS50111">
    <property type="entry name" value="CHEMOTAXIS_TRANSDUC_2"/>
    <property type="match status" value="1"/>
</dbReference>
<dbReference type="Gene3D" id="1.10.287.950">
    <property type="entry name" value="Methyl-accepting chemotaxis protein"/>
    <property type="match status" value="1"/>
</dbReference>
<dbReference type="InterPro" id="IPR004089">
    <property type="entry name" value="MCPsignal_dom"/>
</dbReference>
<keyword evidence="1 2" id="KW-0807">Transducer</keyword>